<reference evidence="2" key="1">
    <citation type="journal article" date="2019" name="Int. J. Syst. Evol. Microbiol.">
        <title>The Global Catalogue of Microorganisms (GCM) 10K type strain sequencing project: providing services to taxonomists for standard genome sequencing and annotation.</title>
        <authorList>
            <consortium name="The Broad Institute Genomics Platform"/>
            <consortium name="The Broad Institute Genome Sequencing Center for Infectious Disease"/>
            <person name="Wu L."/>
            <person name="Ma J."/>
        </authorList>
    </citation>
    <scope>NUCLEOTIDE SEQUENCE [LARGE SCALE GENOMIC DNA]</scope>
    <source>
        <strain evidence="2">CCM 7427</strain>
    </source>
</reference>
<comment type="caution">
    <text evidence="1">The sequence shown here is derived from an EMBL/GenBank/DDBJ whole genome shotgun (WGS) entry which is preliminary data.</text>
</comment>
<name>A0ABW5QPT5_9HYPH</name>
<protein>
    <submittedName>
        <fullName evidence="1">Uncharacterized protein</fullName>
    </submittedName>
</protein>
<gene>
    <name evidence="1" type="ORF">ACFSX5_18310</name>
</gene>
<dbReference type="RefSeq" id="WP_386835378.1">
    <property type="nucleotide sequence ID" value="NZ_JBHUNP010000001.1"/>
</dbReference>
<proteinExistence type="predicted"/>
<evidence type="ECO:0000313" key="1">
    <source>
        <dbReference type="EMBL" id="MFD2649745.1"/>
    </source>
</evidence>
<organism evidence="1 2">
    <name type="scientific">Devosia albogilva</name>
    <dbReference type="NCBI Taxonomy" id="429726"/>
    <lineage>
        <taxon>Bacteria</taxon>
        <taxon>Pseudomonadati</taxon>
        <taxon>Pseudomonadota</taxon>
        <taxon>Alphaproteobacteria</taxon>
        <taxon>Hyphomicrobiales</taxon>
        <taxon>Devosiaceae</taxon>
        <taxon>Devosia</taxon>
    </lineage>
</organism>
<evidence type="ECO:0000313" key="2">
    <source>
        <dbReference type="Proteomes" id="UP001597521"/>
    </source>
</evidence>
<accession>A0ABW5QPT5</accession>
<keyword evidence="2" id="KW-1185">Reference proteome</keyword>
<dbReference type="EMBL" id="JBHUNP010000001">
    <property type="protein sequence ID" value="MFD2649745.1"/>
    <property type="molecule type" value="Genomic_DNA"/>
</dbReference>
<dbReference type="Proteomes" id="UP001597521">
    <property type="component" value="Unassembled WGS sequence"/>
</dbReference>
<sequence>MTRTEPIAVTLITERGNLLPLDGETALLRLPANSGHGHKDGDTCPACAALTDVRALLFNLLEEVRLGLRPAFAKVIVDASAVAEPGKVVDALTGRLPAQALRDHTVARRFYLAGAA</sequence>